<dbReference type="Proteomes" id="UP000622890">
    <property type="component" value="Unassembled WGS sequence"/>
</dbReference>
<keyword evidence="2" id="KW-1185">Reference proteome</keyword>
<accession>A0A934SUQ1</accession>
<reference evidence="1" key="1">
    <citation type="submission" date="2021-01" db="EMBL/GenBank/DDBJ databases">
        <title>Genome sequence of strain Noviherbaspirillum sp. DKR-6.</title>
        <authorList>
            <person name="Chaudhary D.K."/>
        </authorList>
    </citation>
    <scope>NUCLEOTIDE SEQUENCE</scope>
    <source>
        <strain evidence="1">DKR-6</strain>
    </source>
</reference>
<organism evidence="1 2">
    <name type="scientific">Noviherbaspirillum pedocola</name>
    <dbReference type="NCBI Taxonomy" id="2801341"/>
    <lineage>
        <taxon>Bacteria</taxon>
        <taxon>Pseudomonadati</taxon>
        <taxon>Pseudomonadota</taxon>
        <taxon>Betaproteobacteria</taxon>
        <taxon>Burkholderiales</taxon>
        <taxon>Oxalobacteraceae</taxon>
        <taxon>Noviherbaspirillum</taxon>
    </lineage>
</organism>
<dbReference type="AlphaFoldDB" id="A0A934SUQ1"/>
<dbReference type="EMBL" id="JAEPBG010000004">
    <property type="protein sequence ID" value="MBK4735516.1"/>
    <property type="molecule type" value="Genomic_DNA"/>
</dbReference>
<dbReference type="RefSeq" id="WP_200592265.1">
    <property type="nucleotide sequence ID" value="NZ_JAEPBG010000004.1"/>
</dbReference>
<proteinExistence type="predicted"/>
<comment type="caution">
    <text evidence="1">The sequence shown here is derived from an EMBL/GenBank/DDBJ whole genome shotgun (WGS) entry which is preliminary data.</text>
</comment>
<protein>
    <submittedName>
        <fullName evidence="1">Uncharacterized protein</fullName>
    </submittedName>
</protein>
<sequence>MIKFLAVAIEAMDDRIEYNGYVIAGYAERWEPGGYVGSYSIKAKSTGEIIRISRFVAFHDLPNEAWGAAIVIGKEFVDKVLPALMGKSADMGGGRQS</sequence>
<evidence type="ECO:0000313" key="2">
    <source>
        <dbReference type="Proteomes" id="UP000622890"/>
    </source>
</evidence>
<gene>
    <name evidence="1" type="ORF">JJB74_12910</name>
</gene>
<name>A0A934SUQ1_9BURK</name>
<evidence type="ECO:0000313" key="1">
    <source>
        <dbReference type="EMBL" id="MBK4735516.1"/>
    </source>
</evidence>